<name>C1E9Z6_MICCC</name>
<organism evidence="2 3">
    <name type="scientific">Micromonas commoda (strain RCC299 / NOUM17 / CCMP2709)</name>
    <name type="common">Picoplanktonic green alga</name>
    <dbReference type="NCBI Taxonomy" id="296587"/>
    <lineage>
        <taxon>Eukaryota</taxon>
        <taxon>Viridiplantae</taxon>
        <taxon>Chlorophyta</taxon>
        <taxon>Mamiellophyceae</taxon>
        <taxon>Mamiellales</taxon>
        <taxon>Mamiellaceae</taxon>
        <taxon>Micromonas</taxon>
    </lineage>
</organism>
<keyword evidence="1" id="KW-0732">Signal</keyword>
<dbReference type="InParanoid" id="C1E9Z6"/>
<sequence>MRTRSAPLLIALLLGCLLGARAQATVSFSPISAFPNRYARNVCSLIASQAESDGACQLDSYYGTTRGRVSMAFGETDCVVTLTGCVPGVCYSFRDATSTIERDDVPRPGTAGAPAASLFKDVSAVEGASSSSFTNDGFSFKASSSTVKIAYSVHSCADYYSYRGSVGVQECRGSFAAITEVGAGMPNSLSC</sequence>
<keyword evidence="3" id="KW-1185">Reference proteome</keyword>
<evidence type="ECO:0000313" key="2">
    <source>
        <dbReference type="EMBL" id="ACO65119.1"/>
    </source>
</evidence>
<dbReference type="AlphaFoldDB" id="C1E9Z6"/>
<accession>C1E9Z6</accession>
<dbReference type="RefSeq" id="XP_002503861.1">
    <property type="nucleotide sequence ID" value="XM_002503815.1"/>
</dbReference>
<protein>
    <recommendedName>
        <fullName evidence="4">Pherophorin domain-containing protein</fullName>
    </recommendedName>
</protein>
<dbReference type="Proteomes" id="UP000002009">
    <property type="component" value="Chromosome 7"/>
</dbReference>
<proteinExistence type="predicted"/>
<dbReference type="OrthoDB" id="565672at2759"/>
<dbReference type="eggNOG" id="ENOG502SDBH">
    <property type="taxonomic scope" value="Eukaryota"/>
</dbReference>
<feature type="chain" id="PRO_5002906734" description="Pherophorin domain-containing protein" evidence="1">
    <location>
        <begin position="23"/>
        <end position="191"/>
    </location>
</feature>
<gene>
    <name evidence="2" type="ORF">MICPUN_59894</name>
</gene>
<evidence type="ECO:0000256" key="1">
    <source>
        <dbReference type="SAM" id="SignalP"/>
    </source>
</evidence>
<feature type="signal peptide" evidence="1">
    <location>
        <begin position="1"/>
        <end position="22"/>
    </location>
</feature>
<dbReference type="OMA" id="VCYSFRD"/>
<evidence type="ECO:0000313" key="3">
    <source>
        <dbReference type="Proteomes" id="UP000002009"/>
    </source>
</evidence>
<reference evidence="2 3" key="1">
    <citation type="journal article" date="2009" name="Science">
        <title>Green evolution and dynamic adaptations revealed by genomes of the marine picoeukaryotes Micromonas.</title>
        <authorList>
            <person name="Worden A.Z."/>
            <person name="Lee J.H."/>
            <person name="Mock T."/>
            <person name="Rouze P."/>
            <person name="Simmons M.P."/>
            <person name="Aerts A.L."/>
            <person name="Allen A.E."/>
            <person name="Cuvelier M.L."/>
            <person name="Derelle E."/>
            <person name="Everett M.V."/>
            <person name="Foulon E."/>
            <person name="Grimwood J."/>
            <person name="Gundlach H."/>
            <person name="Henrissat B."/>
            <person name="Napoli C."/>
            <person name="McDonald S.M."/>
            <person name="Parker M.S."/>
            <person name="Rombauts S."/>
            <person name="Salamov A."/>
            <person name="Von Dassow P."/>
            <person name="Badger J.H."/>
            <person name="Coutinho P.M."/>
            <person name="Demir E."/>
            <person name="Dubchak I."/>
            <person name="Gentemann C."/>
            <person name="Eikrem W."/>
            <person name="Gready J.E."/>
            <person name="John U."/>
            <person name="Lanier W."/>
            <person name="Lindquist E.A."/>
            <person name="Lucas S."/>
            <person name="Mayer K.F."/>
            <person name="Moreau H."/>
            <person name="Not F."/>
            <person name="Otillar R."/>
            <person name="Panaud O."/>
            <person name="Pangilinan J."/>
            <person name="Paulsen I."/>
            <person name="Piegu B."/>
            <person name="Poliakov A."/>
            <person name="Robbens S."/>
            <person name="Schmutz J."/>
            <person name="Toulza E."/>
            <person name="Wyss T."/>
            <person name="Zelensky A."/>
            <person name="Zhou K."/>
            <person name="Armbrust E.V."/>
            <person name="Bhattacharya D."/>
            <person name="Goodenough U.W."/>
            <person name="Van de Peer Y."/>
            <person name="Grigoriev I.V."/>
        </authorList>
    </citation>
    <scope>NUCLEOTIDE SEQUENCE [LARGE SCALE GENOMIC DNA]</scope>
    <source>
        <strain evidence="3">RCC299 / NOUM17</strain>
    </source>
</reference>
<dbReference type="PROSITE" id="PS51257">
    <property type="entry name" value="PROKAR_LIPOPROTEIN"/>
    <property type="match status" value="1"/>
</dbReference>
<dbReference type="KEGG" id="mis:MICPUN_59894"/>
<dbReference type="EMBL" id="CP001328">
    <property type="protein sequence ID" value="ACO65119.1"/>
    <property type="molecule type" value="Genomic_DNA"/>
</dbReference>
<evidence type="ECO:0008006" key="4">
    <source>
        <dbReference type="Google" id="ProtNLM"/>
    </source>
</evidence>
<dbReference type="GeneID" id="8244801"/>